<dbReference type="GO" id="GO:0051301">
    <property type="term" value="P:cell division"/>
    <property type="evidence" value="ECO:0007669"/>
    <property type="project" value="UniProtKB-KW"/>
</dbReference>
<dbReference type="PANTHER" id="PTHR43783:SF1">
    <property type="entry name" value="UDP-N-ACETYLGLUCOSAMINE 1-CARBOXYVINYLTRANSFERASE"/>
    <property type="match status" value="1"/>
</dbReference>
<evidence type="ECO:0000256" key="12">
    <source>
        <dbReference type="ARBA" id="ARBA00039754"/>
    </source>
</evidence>
<evidence type="ECO:0000256" key="5">
    <source>
        <dbReference type="ARBA" id="ARBA00022679"/>
    </source>
</evidence>
<dbReference type="NCBIfam" id="NF006873">
    <property type="entry name" value="PRK09369.1"/>
    <property type="match status" value="1"/>
</dbReference>
<comment type="pathway">
    <text evidence="2">Cell wall biogenesis; peptidoglycan biosynthesis.</text>
</comment>
<evidence type="ECO:0000313" key="17">
    <source>
        <dbReference type="EMBL" id="KKS92862.1"/>
    </source>
</evidence>
<dbReference type="GO" id="GO:0008760">
    <property type="term" value="F:UDP-N-acetylglucosamine 1-carboxyvinyltransferase activity"/>
    <property type="evidence" value="ECO:0007669"/>
    <property type="project" value="UniProtKB-EC"/>
</dbReference>
<keyword evidence="4" id="KW-0132">Cell division</keyword>
<dbReference type="InterPro" id="IPR036968">
    <property type="entry name" value="Enolpyruvate_Tfrase_sf"/>
</dbReference>
<evidence type="ECO:0000259" key="16">
    <source>
        <dbReference type="Pfam" id="PF00275"/>
    </source>
</evidence>
<dbReference type="Proteomes" id="UP000033980">
    <property type="component" value="Unassembled WGS sequence"/>
</dbReference>
<comment type="similarity">
    <text evidence="10">Belongs to the EPSP synthase family. MurA subfamily.</text>
</comment>
<dbReference type="GO" id="GO:0008360">
    <property type="term" value="P:regulation of cell shape"/>
    <property type="evidence" value="ECO:0007669"/>
    <property type="project" value="UniProtKB-KW"/>
</dbReference>
<dbReference type="InterPro" id="IPR050068">
    <property type="entry name" value="MurA_subfamily"/>
</dbReference>
<gene>
    <name evidence="17" type="ORF">UV68_C0033G0003</name>
</gene>
<dbReference type="InterPro" id="IPR013792">
    <property type="entry name" value="RNA3'P_cycl/enolpyr_Trfase_a/b"/>
</dbReference>
<keyword evidence="9" id="KW-0961">Cell wall biogenesis/degradation</keyword>
<dbReference type="GO" id="GO:0071555">
    <property type="term" value="P:cell wall organization"/>
    <property type="evidence" value="ECO:0007669"/>
    <property type="project" value="UniProtKB-KW"/>
</dbReference>
<keyword evidence="5 17" id="KW-0808">Transferase</keyword>
<keyword evidence="6" id="KW-0133">Cell shape</keyword>
<dbReference type="GO" id="GO:0009252">
    <property type="term" value="P:peptidoglycan biosynthetic process"/>
    <property type="evidence" value="ECO:0007669"/>
    <property type="project" value="UniProtKB-KW"/>
</dbReference>
<evidence type="ECO:0000256" key="6">
    <source>
        <dbReference type="ARBA" id="ARBA00022960"/>
    </source>
</evidence>
<keyword evidence="3" id="KW-0963">Cytoplasm</keyword>
<evidence type="ECO:0000256" key="1">
    <source>
        <dbReference type="ARBA" id="ARBA00004496"/>
    </source>
</evidence>
<dbReference type="EMBL" id="LCFK01000033">
    <property type="protein sequence ID" value="KKS92862.1"/>
    <property type="molecule type" value="Genomic_DNA"/>
</dbReference>
<comment type="catalytic activity">
    <reaction evidence="15">
        <text>phosphoenolpyruvate + UDP-N-acetyl-alpha-D-glucosamine = UDP-N-acetyl-3-O-(1-carboxyvinyl)-alpha-D-glucosamine + phosphate</text>
        <dbReference type="Rhea" id="RHEA:18681"/>
        <dbReference type="ChEBI" id="CHEBI:43474"/>
        <dbReference type="ChEBI" id="CHEBI:57705"/>
        <dbReference type="ChEBI" id="CHEBI:58702"/>
        <dbReference type="ChEBI" id="CHEBI:68483"/>
        <dbReference type="EC" id="2.5.1.7"/>
    </reaction>
</comment>
<evidence type="ECO:0000256" key="2">
    <source>
        <dbReference type="ARBA" id="ARBA00004752"/>
    </source>
</evidence>
<feature type="domain" description="Enolpyruvate transferase" evidence="16">
    <location>
        <begin position="8"/>
        <end position="424"/>
    </location>
</feature>
<evidence type="ECO:0000313" key="18">
    <source>
        <dbReference type="Proteomes" id="UP000033980"/>
    </source>
</evidence>
<keyword evidence="8" id="KW-0131">Cell cycle</keyword>
<evidence type="ECO:0000256" key="8">
    <source>
        <dbReference type="ARBA" id="ARBA00023306"/>
    </source>
</evidence>
<comment type="caution">
    <text evidence="17">The sequence shown here is derived from an EMBL/GenBank/DDBJ whole genome shotgun (WGS) entry which is preliminary data.</text>
</comment>
<dbReference type="InterPro" id="IPR001986">
    <property type="entry name" value="Enolpyruvate_Tfrase_dom"/>
</dbReference>
<organism evidence="17 18">
    <name type="scientific">Candidatus Collierbacteria bacterium GW2011_GWC2_43_12</name>
    <dbReference type="NCBI Taxonomy" id="1618390"/>
    <lineage>
        <taxon>Bacteria</taxon>
        <taxon>Candidatus Collieribacteriota</taxon>
    </lineage>
</organism>
<sequence length="438" mass="47154">MNGVLRITGGRKLEGSVTPIPNKNSLVAVLPAAILTNETVVYKNVPGTSDVAKILQILKLLGAEVDQSVEGVIKITCAKVNSHRLDKVLGGQFRASLMFAGPLLARFGVAEIPVPGGCDLGMRSIAAHLDSFKKAGIEFKYIDGFVKFTAPKKTAKKYEVWQLEASVTATENLVIYAAGTSAEFVITDSACEPHVSELLRMLKAMGAEVEGIGSNRITIKGSQKLKEAVYEPGPDFVDVAGLIVAAAVTDGKIRIKGANVPEIVDGMINWFELFNVKIERDGLDLVASRKGELFIDTVNSGVPLAAPGLPKLYPRPWPGFPVDAIPVMAVLASKTKGRLLLKNWMYESGFDFVRELNAMGADIFVSDPERVIVTGPVKFKGGVIVSPSVIQACKAIFIAALCDDVITEIHGVDILRRRYPNVFETYTSLGAAIERVDD</sequence>
<comment type="subcellular location">
    <subcellularLocation>
        <location evidence="1">Cytoplasm</location>
    </subcellularLocation>
</comment>
<name>A0A0G1D581_9BACT</name>
<reference evidence="17 18" key="1">
    <citation type="journal article" date="2015" name="Nature">
        <title>rRNA introns, odd ribosomes, and small enigmatic genomes across a large radiation of phyla.</title>
        <authorList>
            <person name="Brown C.T."/>
            <person name="Hug L.A."/>
            <person name="Thomas B.C."/>
            <person name="Sharon I."/>
            <person name="Castelle C.J."/>
            <person name="Singh A."/>
            <person name="Wilkins M.J."/>
            <person name="Williams K.H."/>
            <person name="Banfield J.F."/>
        </authorList>
    </citation>
    <scope>NUCLEOTIDE SEQUENCE [LARGE SCALE GENOMIC DNA]</scope>
</reference>
<evidence type="ECO:0000256" key="9">
    <source>
        <dbReference type="ARBA" id="ARBA00023316"/>
    </source>
</evidence>
<protein>
    <recommendedName>
        <fullName evidence="12">UDP-N-acetylglucosamine 1-carboxyvinyltransferase</fullName>
        <ecNumber evidence="11">2.5.1.7</ecNumber>
    </recommendedName>
    <alternativeName>
        <fullName evidence="13">Enoylpyruvate transferase</fullName>
    </alternativeName>
    <alternativeName>
        <fullName evidence="14">UDP-N-acetylglucosamine enolpyruvyl transferase</fullName>
    </alternativeName>
</protein>
<evidence type="ECO:0000256" key="10">
    <source>
        <dbReference type="ARBA" id="ARBA00038367"/>
    </source>
</evidence>
<evidence type="ECO:0000256" key="13">
    <source>
        <dbReference type="ARBA" id="ARBA00042443"/>
    </source>
</evidence>
<dbReference type="Pfam" id="PF00275">
    <property type="entry name" value="EPSP_synthase"/>
    <property type="match status" value="1"/>
</dbReference>
<dbReference type="GO" id="GO:0005737">
    <property type="term" value="C:cytoplasm"/>
    <property type="evidence" value="ECO:0007669"/>
    <property type="project" value="UniProtKB-SubCell"/>
</dbReference>
<keyword evidence="7" id="KW-0573">Peptidoglycan synthesis</keyword>
<evidence type="ECO:0000256" key="11">
    <source>
        <dbReference type="ARBA" id="ARBA00039108"/>
    </source>
</evidence>
<accession>A0A0G1D581</accession>
<dbReference type="AlphaFoldDB" id="A0A0G1D581"/>
<proteinExistence type="inferred from homology"/>
<evidence type="ECO:0000256" key="4">
    <source>
        <dbReference type="ARBA" id="ARBA00022618"/>
    </source>
</evidence>
<evidence type="ECO:0000256" key="7">
    <source>
        <dbReference type="ARBA" id="ARBA00022984"/>
    </source>
</evidence>
<dbReference type="PANTHER" id="PTHR43783">
    <property type="entry name" value="UDP-N-ACETYLGLUCOSAMINE 1-CARBOXYVINYLTRANSFERASE"/>
    <property type="match status" value="1"/>
</dbReference>
<dbReference type="SUPFAM" id="SSF55205">
    <property type="entry name" value="EPT/RTPC-like"/>
    <property type="match status" value="1"/>
</dbReference>
<evidence type="ECO:0000256" key="3">
    <source>
        <dbReference type="ARBA" id="ARBA00022490"/>
    </source>
</evidence>
<evidence type="ECO:0000256" key="15">
    <source>
        <dbReference type="ARBA" id="ARBA00047527"/>
    </source>
</evidence>
<dbReference type="Gene3D" id="3.65.10.10">
    <property type="entry name" value="Enolpyruvate transferase domain"/>
    <property type="match status" value="2"/>
</dbReference>
<evidence type="ECO:0000256" key="14">
    <source>
        <dbReference type="ARBA" id="ARBA00042842"/>
    </source>
</evidence>
<dbReference type="EC" id="2.5.1.7" evidence="11"/>